<name>A0A6N3FLP5_9FIRM</name>
<dbReference type="AlphaFoldDB" id="A0A6N3FLP5"/>
<sequence>MDRLLELINRKFLKDSEFLELEDNDNVISCEYYRPHNAHYKEFLVTINNNGKIEEHIVCYKAL</sequence>
<accession>A0A6N3FLP5</accession>
<gene>
    <name evidence="1" type="ORF">IBLFYP30_00469</name>
</gene>
<reference evidence="1" key="1">
    <citation type="submission" date="2019-11" db="EMBL/GenBank/DDBJ databases">
        <authorList>
            <person name="Feng L."/>
        </authorList>
    </citation>
    <scope>NUCLEOTIDE SEQUENCE</scope>
    <source>
        <strain evidence="1">IbartlettiiLFYP30</strain>
    </source>
</reference>
<organism evidence="1">
    <name type="scientific">Intestinibacter bartlettii</name>
    <dbReference type="NCBI Taxonomy" id="261299"/>
    <lineage>
        <taxon>Bacteria</taxon>
        <taxon>Bacillati</taxon>
        <taxon>Bacillota</taxon>
        <taxon>Clostridia</taxon>
        <taxon>Peptostreptococcales</taxon>
        <taxon>Peptostreptococcaceae</taxon>
        <taxon>Intestinibacter</taxon>
    </lineage>
</organism>
<dbReference type="RefSeq" id="WP_022072330.1">
    <property type="nucleotide sequence ID" value="NZ_BAABYO010000001.1"/>
</dbReference>
<proteinExistence type="predicted"/>
<dbReference type="EMBL" id="CACRUE010000045">
    <property type="protein sequence ID" value="VYU53032.1"/>
    <property type="molecule type" value="Genomic_DNA"/>
</dbReference>
<evidence type="ECO:0000313" key="1">
    <source>
        <dbReference type="EMBL" id="VYU53032.1"/>
    </source>
</evidence>
<protein>
    <submittedName>
        <fullName evidence="1">Uncharacterized protein</fullName>
    </submittedName>
</protein>